<evidence type="ECO:0000313" key="1">
    <source>
        <dbReference type="EMBL" id="BCJ85017.1"/>
    </source>
</evidence>
<dbReference type="EMBL" id="AP023366">
    <property type="protein sequence ID" value="BCJ85017.1"/>
    <property type="molecule type" value="Genomic_DNA"/>
</dbReference>
<name>A0A7I8D4M9_9BACL</name>
<reference evidence="1 2" key="1">
    <citation type="submission" date="2020-08" db="EMBL/GenBank/DDBJ databases">
        <title>Complete Genome Sequence of Effusibacillus dendaii Strain skT53, Isolated from Farmland soil.</title>
        <authorList>
            <person name="Konishi T."/>
            <person name="Kawasaki H."/>
        </authorList>
    </citation>
    <scope>NUCLEOTIDE SEQUENCE [LARGE SCALE GENOMIC DNA]</scope>
    <source>
        <strain evidence="2">skT53</strain>
    </source>
</reference>
<dbReference type="Proteomes" id="UP000593802">
    <property type="component" value="Chromosome"/>
</dbReference>
<sequence length="100" mass="11608">MQQFFNQISDIVVRMKVETENRFRYEMANESVLQKGSVSRNQFGKLVEEVHPKEYASFLNQKYSQVSFAKTSITFEDESTVPVGRVIGQVDRLHLTGQKF</sequence>
<organism evidence="1 2">
    <name type="scientific">Effusibacillus dendaii</name>
    <dbReference type="NCBI Taxonomy" id="2743772"/>
    <lineage>
        <taxon>Bacteria</taxon>
        <taxon>Bacillati</taxon>
        <taxon>Bacillota</taxon>
        <taxon>Bacilli</taxon>
        <taxon>Bacillales</taxon>
        <taxon>Alicyclobacillaceae</taxon>
        <taxon>Effusibacillus</taxon>
    </lineage>
</organism>
<evidence type="ECO:0000313" key="2">
    <source>
        <dbReference type="Proteomes" id="UP000593802"/>
    </source>
</evidence>
<proteinExistence type="predicted"/>
<dbReference type="RefSeq" id="WP_200759193.1">
    <property type="nucleotide sequence ID" value="NZ_AP023366.1"/>
</dbReference>
<dbReference type="KEGG" id="eff:skT53_00020"/>
<dbReference type="AlphaFoldDB" id="A0A7I8D4M9"/>
<gene>
    <name evidence="1" type="ORF">skT53_00020</name>
</gene>
<accession>A0A7I8D4M9</accession>
<protein>
    <submittedName>
        <fullName evidence="1">Uncharacterized protein</fullName>
    </submittedName>
</protein>
<keyword evidence="2" id="KW-1185">Reference proteome</keyword>